<dbReference type="PANTHER" id="PTHR24217:SF0">
    <property type="entry name" value="PDZ DOMAIN-CONTAINING PROTEIN"/>
    <property type="match status" value="1"/>
</dbReference>
<accession>A0ABD2W7E5</accession>
<dbReference type="GO" id="GO:0005737">
    <property type="term" value="C:cytoplasm"/>
    <property type="evidence" value="ECO:0007669"/>
    <property type="project" value="UniProtKB-SubCell"/>
</dbReference>
<feature type="region of interest" description="Disordered" evidence="5">
    <location>
        <begin position="317"/>
        <end position="341"/>
    </location>
</feature>
<evidence type="ECO:0000313" key="6">
    <source>
        <dbReference type="EMBL" id="KAL3388975.1"/>
    </source>
</evidence>
<keyword evidence="2" id="KW-0963">Cytoplasm</keyword>
<feature type="region of interest" description="Disordered" evidence="5">
    <location>
        <begin position="438"/>
        <end position="484"/>
    </location>
</feature>
<dbReference type="Proteomes" id="UP001627154">
    <property type="component" value="Unassembled WGS sequence"/>
</dbReference>
<protein>
    <submittedName>
        <fullName evidence="6">Uncharacterized protein</fullName>
    </submittedName>
</protein>
<dbReference type="AlphaFoldDB" id="A0ABD2W7E5"/>
<dbReference type="PANTHER" id="PTHR24217">
    <property type="entry name" value="PUTATIVE-RELATED"/>
    <property type="match status" value="1"/>
</dbReference>
<proteinExistence type="inferred from homology"/>
<evidence type="ECO:0000256" key="3">
    <source>
        <dbReference type="ARBA" id="ARBA00022553"/>
    </source>
</evidence>
<name>A0ABD2W7E5_9HYME</name>
<feature type="region of interest" description="Disordered" evidence="5">
    <location>
        <begin position="593"/>
        <end position="634"/>
    </location>
</feature>
<keyword evidence="3" id="KW-0597">Phosphoprotein</keyword>
<keyword evidence="7" id="KW-1185">Reference proteome</keyword>
<dbReference type="InterPro" id="IPR051976">
    <property type="entry name" value="Synaptopodin_domain"/>
</dbReference>
<sequence>MRRQVPNDMHPGGGRRNILNNAAYNIFERKETTTKTTSNNTPQYRAFPPSPSTKSRTGPVTHYINITREGDTSNSRNNNYINDTVRNNNNISSQTQRQKFLQRSTSADNVVVKQRGFKPSDRHDPTKRNILESLTKKILHFDMESSSTRNSTPINLQKLLTPASDSSEMMTTMKNKKMYASSYFYAPTHPTVEDQVELARRISNSLSDVKNMKSKGQSMYVNRKKRSVKWIHDGNGVEEADETDAPSHKDKIPLKCMMNPSGKVLDIHGIQERFGEEVNMQTMPEHPERLFDIVRDLNAQKGRGAEIFAKRRKRSEKWVVDPEQPQSPSTYAYGPPPTYPSKQDIGLNDHSTFDNKPYFNPFTVDVAMDYPAPSVTSCGSAVHPLLQHLQCSRSSYVSSAHSDCGSCSNNFNNNNATAMTAATTEIKKIYLREVAVGTDNDEPPTSIPPQLSKTEKMSNRRSHRTSTCNSTCSRGSRPSASNKVPMHHQYHSVNNHHPLFHQNLCQQHHQQIGNYPTRSNSYHGHHNSGYGQHHYYYSNPYSYINGSNGYGYYQPPPPPIHSAYHNHHQQQQQQHSHAYHSDNVYSVVNNGYHHQNNYQNHHHHHHQHQDHQEVDEIRDENDETQQEDYTPVPVKQLIREFEKTCRPVMQYKQYNTSRVEPTVPTCNHPNDISRFFEAKQNVAYHNDRRNQQQSSADNEYASSGDDEKEDDDDDDDDGSLDDSLSPVNFYTMDDRKFINQTINETNGHRSSSMTTLDEYYKRQLQYQHEESKKNQNLQQDKTTIDLCSDGKKVTIVEDPHVKAAKLAALASQEDIVEKKKRLKNTPVLENLVAGSVTPECFKQEYSKEVVANKLYDNGYHGPKISSYQNLANYNTAPRGWSQAQQVYRPIKFEKPQDVKISYSDF</sequence>
<feature type="compositionally biased region" description="Acidic residues" evidence="5">
    <location>
        <begin position="616"/>
        <end position="626"/>
    </location>
</feature>
<dbReference type="EMBL" id="JBJJXI010000124">
    <property type="protein sequence ID" value="KAL3388975.1"/>
    <property type="molecule type" value="Genomic_DNA"/>
</dbReference>
<evidence type="ECO:0000313" key="7">
    <source>
        <dbReference type="Proteomes" id="UP001627154"/>
    </source>
</evidence>
<comment type="similarity">
    <text evidence="4">Belongs to the synaptopodin family.</text>
</comment>
<organism evidence="6 7">
    <name type="scientific">Trichogramma kaykai</name>
    <dbReference type="NCBI Taxonomy" id="54128"/>
    <lineage>
        <taxon>Eukaryota</taxon>
        <taxon>Metazoa</taxon>
        <taxon>Ecdysozoa</taxon>
        <taxon>Arthropoda</taxon>
        <taxon>Hexapoda</taxon>
        <taxon>Insecta</taxon>
        <taxon>Pterygota</taxon>
        <taxon>Neoptera</taxon>
        <taxon>Endopterygota</taxon>
        <taxon>Hymenoptera</taxon>
        <taxon>Apocrita</taxon>
        <taxon>Proctotrupomorpha</taxon>
        <taxon>Chalcidoidea</taxon>
        <taxon>Trichogrammatidae</taxon>
        <taxon>Trichogramma</taxon>
    </lineage>
</organism>
<comment type="caution">
    <text evidence="6">The sequence shown here is derived from an EMBL/GenBank/DDBJ whole genome shotgun (WGS) entry which is preliminary data.</text>
</comment>
<reference evidence="6 7" key="1">
    <citation type="journal article" date="2024" name="bioRxiv">
        <title>A reference genome for Trichogramma kaykai: A tiny desert-dwelling parasitoid wasp with competing sex-ratio distorters.</title>
        <authorList>
            <person name="Culotta J."/>
            <person name="Lindsey A.R."/>
        </authorList>
    </citation>
    <scope>NUCLEOTIDE SEQUENCE [LARGE SCALE GENOMIC DNA]</scope>
    <source>
        <strain evidence="6 7">KSX58</strain>
    </source>
</reference>
<feature type="compositionally biased region" description="Acidic residues" evidence="5">
    <location>
        <begin position="704"/>
        <end position="720"/>
    </location>
</feature>
<evidence type="ECO:0000256" key="2">
    <source>
        <dbReference type="ARBA" id="ARBA00022490"/>
    </source>
</evidence>
<feature type="region of interest" description="Disordered" evidence="5">
    <location>
        <begin position="686"/>
        <end position="727"/>
    </location>
</feature>
<evidence type="ECO:0000256" key="5">
    <source>
        <dbReference type="SAM" id="MobiDB-lite"/>
    </source>
</evidence>
<gene>
    <name evidence="6" type="ORF">TKK_015928</name>
</gene>
<feature type="compositionally biased region" description="Polar residues" evidence="5">
    <location>
        <begin position="465"/>
        <end position="482"/>
    </location>
</feature>
<comment type="subcellular location">
    <subcellularLocation>
        <location evidence="1">Cytoplasm</location>
    </subcellularLocation>
</comment>
<evidence type="ECO:0000256" key="1">
    <source>
        <dbReference type="ARBA" id="ARBA00004496"/>
    </source>
</evidence>
<feature type="region of interest" description="Disordered" evidence="5">
    <location>
        <begin position="30"/>
        <end position="59"/>
    </location>
</feature>
<evidence type="ECO:0000256" key="4">
    <source>
        <dbReference type="ARBA" id="ARBA00038161"/>
    </source>
</evidence>
<dbReference type="GO" id="GO:0043226">
    <property type="term" value="C:organelle"/>
    <property type="evidence" value="ECO:0007669"/>
    <property type="project" value="UniProtKB-ARBA"/>
</dbReference>
<feature type="compositionally biased region" description="Polar residues" evidence="5">
    <location>
        <begin position="691"/>
        <end position="701"/>
    </location>
</feature>